<reference evidence="1" key="1">
    <citation type="journal article" date="2014" name="Int. J. Syst. Evol. Microbiol.">
        <title>Complete genome sequence of Corynebacterium casei LMG S-19264T (=DSM 44701T), isolated from a smear-ripened cheese.</title>
        <authorList>
            <consortium name="US DOE Joint Genome Institute (JGI-PGF)"/>
            <person name="Walter F."/>
            <person name="Albersmeier A."/>
            <person name="Kalinowski J."/>
            <person name="Ruckert C."/>
        </authorList>
    </citation>
    <scope>NUCLEOTIDE SEQUENCE</scope>
    <source>
        <strain evidence="1">CGMCC 1.15966</strain>
    </source>
</reference>
<organism evidence="1 2">
    <name type="scientific">Sphingobacterium cellulitidis</name>
    <dbReference type="NCBI Taxonomy" id="1768011"/>
    <lineage>
        <taxon>Bacteria</taxon>
        <taxon>Pseudomonadati</taxon>
        <taxon>Bacteroidota</taxon>
        <taxon>Sphingobacteriia</taxon>
        <taxon>Sphingobacteriales</taxon>
        <taxon>Sphingobacteriaceae</taxon>
        <taxon>Sphingobacterium</taxon>
    </lineage>
</organism>
<accession>A0A8H9KZH4</accession>
<evidence type="ECO:0000313" key="2">
    <source>
        <dbReference type="Proteomes" id="UP000614460"/>
    </source>
</evidence>
<dbReference type="EMBL" id="BMKM01000017">
    <property type="protein sequence ID" value="GGE35122.1"/>
    <property type="molecule type" value="Genomic_DNA"/>
</dbReference>
<dbReference type="AlphaFoldDB" id="A0A8H9KZH4"/>
<gene>
    <name evidence="1" type="ORF">GCM10011516_35900</name>
</gene>
<protein>
    <submittedName>
        <fullName evidence="1">Uncharacterized protein</fullName>
    </submittedName>
</protein>
<proteinExistence type="predicted"/>
<dbReference type="Proteomes" id="UP000614460">
    <property type="component" value="Unassembled WGS sequence"/>
</dbReference>
<sequence>MNMELGGERIKKYNYLNMEIPNNTLKTQDLEKRMQDIAANCFTTAKNLENLSSEQQQQLVDLFERIKYKDIIDQGFWSLGGGLTHYKLTLNEIKLTLLEVLSSRSDDNERLILKEIFLFLNILDEPSFYQLFALRQLIHCPEEIFDEKIKDVSANYFG</sequence>
<reference evidence="1" key="2">
    <citation type="submission" date="2020-09" db="EMBL/GenBank/DDBJ databases">
        <authorList>
            <person name="Sun Q."/>
            <person name="Zhou Y."/>
        </authorList>
    </citation>
    <scope>NUCLEOTIDE SEQUENCE</scope>
    <source>
        <strain evidence="1">CGMCC 1.15966</strain>
    </source>
</reference>
<comment type="caution">
    <text evidence="1">The sequence shown here is derived from an EMBL/GenBank/DDBJ whole genome shotgun (WGS) entry which is preliminary data.</text>
</comment>
<keyword evidence="2" id="KW-1185">Reference proteome</keyword>
<evidence type="ECO:0000313" key="1">
    <source>
        <dbReference type="EMBL" id="GGE35122.1"/>
    </source>
</evidence>
<name>A0A8H9KZH4_9SPHI</name>